<name>Q7MV90_PORGI</name>
<dbReference type="EnsemblBacteria" id="AAQ66288">
    <property type="protein sequence ID" value="AAQ66288"/>
    <property type="gene ID" value="PG_1196"/>
</dbReference>
<organism evidence="2 3">
    <name type="scientific">Porphyromonas gingivalis (strain ATCC BAA-308 / W83)</name>
    <dbReference type="NCBI Taxonomy" id="242619"/>
    <lineage>
        <taxon>Bacteria</taxon>
        <taxon>Pseudomonadati</taxon>
        <taxon>Bacteroidota</taxon>
        <taxon>Bacteroidia</taxon>
        <taxon>Bacteroidales</taxon>
        <taxon>Porphyromonadaceae</taxon>
        <taxon>Porphyromonas</taxon>
    </lineage>
</organism>
<evidence type="ECO:0000313" key="3">
    <source>
        <dbReference type="Proteomes" id="UP000000588"/>
    </source>
</evidence>
<gene>
    <name evidence="2" type="ordered locus">PG_1196</name>
</gene>
<accession>Q7MV90</accession>
<sequence length="50" mass="5762">MNMKKFPLYGIGGRKGWAYWLLLFYGLLFVASLIASYTRNEEPVIPAFAF</sequence>
<keyword evidence="3" id="KW-1185">Reference proteome</keyword>
<protein>
    <submittedName>
        <fullName evidence="2">Uncharacterized protein</fullName>
    </submittedName>
</protein>
<feature type="transmembrane region" description="Helical" evidence="1">
    <location>
        <begin position="20"/>
        <end position="38"/>
    </location>
</feature>
<keyword evidence="1" id="KW-0472">Membrane</keyword>
<keyword evidence="1" id="KW-0812">Transmembrane</keyword>
<proteinExistence type="predicted"/>
<evidence type="ECO:0000256" key="1">
    <source>
        <dbReference type="SAM" id="Phobius"/>
    </source>
</evidence>
<dbReference type="KEGG" id="pgi:PG_1196"/>
<dbReference type="AlphaFoldDB" id="Q7MV90"/>
<keyword evidence="1" id="KW-1133">Transmembrane helix</keyword>
<dbReference type="EMBL" id="AE015924">
    <property type="protein sequence ID" value="AAQ66288.1"/>
    <property type="molecule type" value="Genomic_DNA"/>
</dbReference>
<dbReference type="HOGENOM" id="CLU_3121104_0_0_10"/>
<dbReference type="Proteomes" id="UP000000588">
    <property type="component" value="Chromosome"/>
</dbReference>
<reference evidence="2 3" key="1">
    <citation type="journal article" date="2003" name="J. Bacteriol.">
        <title>Complete genome sequence of the oral pathogenic bacterium Porphyromonas gingivalis strain W83.</title>
        <authorList>
            <person name="Nelson K."/>
            <person name="Fleishmann R."/>
            <person name="DeBoy R."/>
            <person name="Paulsen I."/>
            <person name="Fouts D."/>
            <person name="Eisen J."/>
            <person name="Daugherty S."/>
            <person name="Dodson R."/>
            <person name="Durkin A."/>
            <person name="Gwinn M."/>
            <person name="Haft D."/>
            <person name="Kolonay J."/>
            <person name="Nelson W."/>
            <person name="White O."/>
            <person name="Mason T."/>
            <person name="Tallon L."/>
            <person name="Gray J."/>
            <person name="Granger D."/>
            <person name="Tettelin H."/>
            <person name="Dong H."/>
            <person name="Galvin J."/>
            <person name="Duncan M."/>
            <person name="Dewhirst F."/>
            <person name="Fraser C."/>
        </authorList>
    </citation>
    <scope>NUCLEOTIDE SEQUENCE [LARGE SCALE GENOMIC DNA]</scope>
    <source>
        <strain evidence="3">ATCC BAA-308 / W83</strain>
    </source>
</reference>
<evidence type="ECO:0000313" key="2">
    <source>
        <dbReference type="EMBL" id="AAQ66288.1"/>
    </source>
</evidence>